<keyword evidence="10 15" id="KW-1133">Transmembrane helix</keyword>
<dbReference type="PROSITE" id="PS50011">
    <property type="entry name" value="PROTEIN_KINASE_DOM"/>
    <property type="match status" value="1"/>
</dbReference>
<organism evidence="19">
    <name type="scientific">Oryza brachyantha</name>
    <name type="common">malo sina</name>
    <dbReference type="NCBI Taxonomy" id="4533"/>
    <lineage>
        <taxon>Eukaryota</taxon>
        <taxon>Viridiplantae</taxon>
        <taxon>Streptophyta</taxon>
        <taxon>Embryophyta</taxon>
        <taxon>Tracheophyta</taxon>
        <taxon>Spermatophyta</taxon>
        <taxon>Magnoliopsida</taxon>
        <taxon>Liliopsida</taxon>
        <taxon>Poales</taxon>
        <taxon>Poaceae</taxon>
        <taxon>BOP clade</taxon>
        <taxon>Oryzoideae</taxon>
        <taxon>Oryzeae</taxon>
        <taxon>Oryzinae</taxon>
        <taxon>Oryza</taxon>
    </lineage>
</organism>
<evidence type="ECO:0000256" key="1">
    <source>
        <dbReference type="ARBA" id="ARBA00004167"/>
    </source>
</evidence>
<evidence type="ECO:0000256" key="7">
    <source>
        <dbReference type="ARBA" id="ARBA00022741"/>
    </source>
</evidence>
<dbReference type="PROSITE" id="PS00107">
    <property type="entry name" value="PROTEIN_KINASE_ATP"/>
    <property type="match status" value="1"/>
</dbReference>
<evidence type="ECO:0000256" key="13">
    <source>
        <dbReference type="ARBA" id="ARBA00023180"/>
    </source>
</evidence>
<dbReference type="HOGENOM" id="CLU_000288_35_3_1"/>
<keyword evidence="8" id="KW-0418">Kinase</keyword>
<dbReference type="InterPro" id="IPR008271">
    <property type="entry name" value="Ser/Thr_kinase_AS"/>
</dbReference>
<keyword evidence="4 15" id="KW-0812">Transmembrane</keyword>
<dbReference type="CDD" id="cd14066">
    <property type="entry name" value="STKc_IRAK"/>
    <property type="match status" value="1"/>
</dbReference>
<dbReference type="SUPFAM" id="SSF56112">
    <property type="entry name" value="Protein kinase-like (PK-like)"/>
    <property type="match status" value="1"/>
</dbReference>
<keyword evidence="13" id="KW-0325">Glycoprotein</keyword>
<name>J3MNX0_ORYBR</name>
<dbReference type="AlphaFoldDB" id="J3MNX0"/>
<dbReference type="PROSITE" id="PS51473">
    <property type="entry name" value="GNK2"/>
    <property type="match status" value="2"/>
</dbReference>
<dbReference type="eggNOG" id="ENOG502QWDY">
    <property type="taxonomic scope" value="Eukaryota"/>
</dbReference>
<feature type="transmembrane region" description="Helical" evidence="15">
    <location>
        <begin position="686"/>
        <end position="706"/>
    </location>
</feature>
<dbReference type="FunFam" id="3.30.200.20:FF:000142">
    <property type="entry name" value="Cysteine-rich receptor-like protein kinase 10"/>
    <property type="match status" value="1"/>
</dbReference>
<evidence type="ECO:0000256" key="10">
    <source>
        <dbReference type="ARBA" id="ARBA00022989"/>
    </source>
</evidence>
<dbReference type="Gramene" id="OB07G31020.1">
    <property type="protein sequence ID" value="OB07G31020.1"/>
    <property type="gene ID" value="OB07G31020"/>
</dbReference>
<dbReference type="InterPro" id="IPR017441">
    <property type="entry name" value="Protein_kinase_ATP_BS"/>
</dbReference>
<dbReference type="InterPro" id="IPR001245">
    <property type="entry name" value="Ser-Thr/Tyr_kinase_cat_dom"/>
</dbReference>
<feature type="domain" description="Protein kinase" evidence="17">
    <location>
        <begin position="364"/>
        <end position="654"/>
    </location>
</feature>
<keyword evidence="9 14" id="KW-0067">ATP-binding</keyword>
<evidence type="ECO:0000256" key="9">
    <source>
        <dbReference type="ARBA" id="ARBA00022840"/>
    </source>
</evidence>
<dbReference type="Pfam" id="PF01657">
    <property type="entry name" value="Stress-antifung"/>
    <property type="match status" value="2"/>
</dbReference>
<dbReference type="SMART" id="SM00220">
    <property type="entry name" value="S_TKc"/>
    <property type="match status" value="1"/>
</dbReference>
<keyword evidence="6" id="KW-0677">Repeat</keyword>
<dbReference type="InterPro" id="IPR000719">
    <property type="entry name" value="Prot_kinase_dom"/>
</dbReference>
<feature type="domain" description="Gnk2-homologous" evidence="18">
    <location>
        <begin position="146"/>
        <end position="255"/>
    </location>
</feature>
<proteinExistence type="predicted"/>
<dbReference type="Pfam" id="PF07714">
    <property type="entry name" value="PK_Tyr_Ser-Thr"/>
    <property type="match status" value="1"/>
</dbReference>
<comment type="subcellular location">
    <subcellularLocation>
        <location evidence="1">Membrane</location>
        <topology evidence="1">Single-pass membrane protein</topology>
    </subcellularLocation>
</comment>
<keyword evidence="7 14" id="KW-0547">Nucleotide-binding</keyword>
<evidence type="ECO:0000313" key="20">
    <source>
        <dbReference type="Proteomes" id="UP000006038"/>
    </source>
</evidence>
<evidence type="ECO:0000256" key="3">
    <source>
        <dbReference type="ARBA" id="ARBA00022679"/>
    </source>
</evidence>
<evidence type="ECO:0000259" key="18">
    <source>
        <dbReference type="PROSITE" id="PS51473"/>
    </source>
</evidence>
<dbReference type="OMA" id="ICYAPTS"/>
<evidence type="ECO:0000256" key="11">
    <source>
        <dbReference type="ARBA" id="ARBA00023136"/>
    </source>
</evidence>
<feature type="chain" id="PRO_5003773759" description="Protein kinase domain-containing protein" evidence="16">
    <location>
        <begin position="18"/>
        <end position="707"/>
    </location>
</feature>
<dbReference type="PANTHER" id="PTHR27002">
    <property type="entry name" value="RECEPTOR-LIKE SERINE/THREONINE-PROTEIN KINASE SD1-8"/>
    <property type="match status" value="1"/>
</dbReference>
<reference evidence="19" key="1">
    <citation type="journal article" date="2013" name="Nat. Commun.">
        <title>Whole-genome sequencing of Oryza brachyantha reveals mechanisms underlying Oryza genome evolution.</title>
        <authorList>
            <person name="Chen J."/>
            <person name="Huang Q."/>
            <person name="Gao D."/>
            <person name="Wang J."/>
            <person name="Lang Y."/>
            <person name="Liu T."/>
            <person name="Li B."/>
            <person name="Bai Z."/>
            <person name="Luis Goicoechea J."/>
            <person name="Liang C."/>
            <person name="Chen C."/>
            <person name="Zhang W."/>
            <person name="Sun S."/>
            <person name="Liao Y."/>
            <person name="Zhang X."/>
            <person name="Yang L."/>
            <person name="Song C."/>
            <person name="Wang M."/>
            <person name="Shi J."/>
            <person name="Liu G."/>
            <person name="Liu J."/>
            <person name="Zhou H."/>
            <person name="Zhou W."/>
            <person name="Yu Q."/>
            <person name="An N."/>
            <person name="Chen Y."/>
            <person name="Cai Q."/>
            <person name="Wang B."/>
            <person name="Liu B."/>
            <person name="Min J."/>
            <person name="Huang Y."/>
            <person name="Wu H."/>
            <person name="Li Z."/>
            <person name="Zhang Y."/>
            <person name="Yin Y."/>
            <person name="Song W."/>
            <person name="Jiang J."/>
            <person name="Jackson S.A."/>
            <person name="Wing R.A."/>
            <person name="Wang J."/>
            <person name="Chen M."/>
        </authorList>
    </citation>
    <scope>NUCLEOTIDE SEQUENCE [LARGE SCALE GENOMIC DNA]</scope>
    <source>
        <strain evidence="19">cv. IRGC 101232</strain>
    </source>
</reference>
<dbReference type="EnsemblPlants" id="OB07G31020.1">
    <property type="protein sequence ID" value="OB07G31020.1"/>
    <property type="gene ID" value="OB07G31020"/>
</dbReference>
<sequence>MAIQLVLLLLIICYAPTSPTAAGGEAPFYYHCPGTVDGTYAPNSTYRSNLAALAADLIKNATDYGSAAGSFGAAPDVVYGVALCRGDSRGPLCTGYLRDTFDAAMAANTTTTGGGSLCELRKNVTLYYDRFQLRFSGMDFVSGYGNEPEWALNNTNLVDGPVAGRFREHVAALLNATADDAAAQPDRYGTGDSWFQEGGSMVYALVQCTRDMDPGRCRACLQRIVAEMPRMLNASQIGGRVLGVRCLLRYEMSSNSFFHIDNRTLHLQKQPNLSSPAEQPAPNSGGKSKTWPIILAVAGVAVCISCIFLFREVKKRRRRARVRSELRRLSMAVQNVITLWRLEEGNSGFSLYDFSQIKDATNNFSSESLLGKGGFGSVYKGQLPGGPEVAAKRLAACSGQGLLEFKNEIQLVARLQHRNLVRLLGCCIEGDEEKILVYEYMPNKSLDMFIFDKFKRELLDWPKRLHIINGISQGLLYLHEHSTVCVVHRDLKASNILLDAELNAKISDFGIARIFGSNAAQSSTTRIVGTIGYIAPEYALDGVCSSKADVFSLGVLILEIISGKRTGGSYRYNDGKLYCLIAYAWLLWKDGRWRELVDECLGDGRHHASIRACMQVALLCVQEDAEDRPAMDGVVKMLGSNEQASLPEPNHSAYFNVRPGGGGGGGGADADADLYAHAEINLQCRVNIYMFCKIILFPLFVIWFSAC</sequence>
<feature type="domain" description="Gnk2-homologous" evidence="18">
    <location>
        <begin position="28"/>
        <end position="140"/>
    </location>
</feature>
<dbReference type="PROSITE" id="PS00108">
    <property type="entry name" value="PROTEIN_KINASE_ST"/>
    <property type="match status" value="1"/>
</dbReference>
<keyword evidence="3" id="KW-0808">Transferase</keyword>
<protein>
    <recommendedName>
        <fullName evidence="21">Protein kinase domain-containing protein</fullName>
    </recommendedName>
</protein>
<dbReference type="Gene3D" id="3.30.200.20">
    <property type="entry name" value="Phosphorylase Kinase, domain 1"/>
    <property type="match status" value="1"/>
</dbReference>
<dbReference type="InterPro" id="IPR002902">
    <property type="entry name" value="GNK2"/>
</dbReference>
<evidence type="ECO:0000256" key="8">
    <source>
        <dbReference type="ARBA" id="ARBA00022777"/>
    </source>
</evidence>
<evidence type="ECO:0000256" key="4">
    <source>
        <dbReference type="ARBA" id="ARBA00022692"/>
    </source>
</evidence>
<feature type="binding site" evidence="14">
    <location>
        <position position="392"/>
    </location>
    <ligand>
        <name>ATP</name>
        <dbReference type="ChEBI" id="CHEBI:30616"/>
    </ligand>
</feature>
<evidence type="ECO:0000256" key="14">
    <source>
        <dbReference type="PROSITE-ProRule" id="PRU10141"/>
    </source>
</evidence>
<evidence type="ECO:0000256" key="16">
    <source>
        <dbReference type="SAM" id="SignalP"/>
    </source>
</evidence>
<evidence type="ECO:0000256" key="5">
    <source>
        <dbReference type="ARBA" id="ARBA00022729"/>
    </source>
</evidence>
<dbReference type="Gene3D" id="1.10.510.10">
    <property type="entry name" value="Transferase(Phosphotransferase) domain 1"/>
    <property type="match status" value="1"/>
</dbReference>
<keyword evidence="11 15" id="KW-0472">Membrane</keyword>
<keyword evidence="12" id="KW-1015">Disulfide bond</keyword>
<feature type="signal peptide" evidence="16">
    <location>
        <begin position="1"/>
        <end position="17"/>
    </location>
</feature>
<feature type="transmembrane region" description="Helical" evidence="15">
    <location>
        <begin position="291"/>
        <end position="310"/>
    </location>
</feature>
<evidence type="ECO:0000259" key="17">
    <source>
        <dbReference type="PROSITE" id="PS50011"/>
    </source>
</evidence>
<evidence type="ECO:0000256" key="15">
    <source>
        <dbReference type="SAM" id="Phobius"/>
    </source>
</evidence>
<dbReference type="PANTHER" id="PTHR27002:SF697">
    <property type="entry name" value="OS07G0534300 PROTEIN"/>
    <property type="match status" value="1"/>
</dbReference>
<keyword evidence="2" id="KW-0723">Serine/threonine-protein kinase</keyword>
<evidence type="ECO:0000256" key="6">
    <source>
        <dbReference type="ARBA" id="ARBA00022737"/>
    </source>
</evidence>
<dbReference type="Gene3D" id="3.30.430.20">
    <property type="entry name" value="Gnk2 domain, C-X8-C-X2-C motif"/>
    <property type="match status" value="2"/>
</dbReference>
<evidence type="ECO:0000256" key="12">
    <source>
        <dbReference type="ARBA" id="ARBA00023157"/>
    </source>
</evidence>
<dbReference type="GO" id="GO:0004674">
    <property type="term" value="F:protein serine/threonine kinase activity"/>
    <property type="evidence" value="ECO:0007669"/>
    <property type="project" value="UniProtKB-KW"/>
</dbReference>
<dbReference type="InterPro" id="IPR011009">
    <property type="entry name" value="Kinase-like_dom_sf"/>
</dbReference>
<evidence type="ECO:0008006" key="21">
    <source>
        <dbReference type="Google" id="ProtNLM"/>
    </source>
</evidence>
<dbReference type="Proteomes" id="UP000006038">
    <property type="component" value="Chromosome 7"/>
</dbReference>
<dbReference type="InterPro" id="IPR038408">
    <property type="entry name" value="GNK2_sf"/>
</dbReference>
<evidence type="ECO:0000256" key="2">
    <source>
        <dbReference type="ARBA" id="ARBA00022527"/>
    </source>
</evidence>
<evidence type="ECO:0000313" key="19">
    <source>
        <dbReference type="EnsemblPlants" id="OB07G31020.1"/>
    </source>
</evidence>
<keyword evidence="5 16" id="KW-0732">Signal</keyword>
<reference evidence="19" key="2">
    <citation type="submission" date="2013-04" db="UniProtKB">
        <authorList>
            <consortium name="EnsemblPlants"/>
        </authorList>
    </citation>
    <scope>IDENTIFICATION</scope>
</reference>
<keyword evidence="20" id="KW-1185">Reference proteome</keyword>
<dbReference type="GO" id="GO:0005886">
    <property type="term" value="C:plasma membrane"/>
    <property type="evidence" value="ECO:0007669"/>
    <property type="project" value="TreeGrafter"/>
</dbReference>
<accession>J3MNX0</accession>
<dbReference type="GO" id="GO:0005524">
    <property type="term" value="F:ATP binding"/>
    <property type="evidence" value="ECO:0007669"/>
    <property type="project" value="UniProtKB-UniRule"/>
</dbReference>
<dbReference type="FunFam" id="1.10.510.10:FF:000060">
    <property type="entry name" value="G-type lectin S-receptor-like serine/threonine-protein kinase"/>
    <property type="match status" value="1"/>
</dbReference>
<dbReference type="CDD" id="cd23509">
    <property type="entry name" value="Gnk2-like"/>
    <property type="match status" value="2"/>
</dbReference>